<reference evidence="3 4" key="1">
    <citation type="journal article" date="2024" name="BMC Biol.">
        <title>Comparative genomics of Ascetosporea gives new insight into the evolutionary basis for animal parasitism in Rhizaria.</title>
        <authorList>
            <person name="Hiltunen Thoren M."/>
            <person name="Onut-Brannstrom I."/>
            <person name="Alfjorden A."/>
            <person name="Peckova H."/>
            <person name="Swords F."/>
            <person name="Hooper C."/>
            <person name="Holzer A.S."/>
            <person name="Bass D."/>
            <person name="Burki F."/>
        </authorList>
    </citation>
    <scope>NUCLEOTIDE SEQUENCE [LARGE SCALE GENOMIC DNA]</scope>
    <source>
        <strain evidence="3">20-A016</strain>
    </source>
</reference>
<evidence type="ECO:0000313" key="4">
    <source>
        <dbReference type="Proteomes" id="UP001439008"/>
    </source>
</evidence>
<dbReference type="EMBL" id="JBDODL010001055">
    <property type="protein sequence ID" value="MES1921055.1"/>
    <property type="molecule type" value="Genomic_DNA"/>
</dbReference>
<evidence type="ECO:0000256" key="1">
    <source>
        <dbReference type="SAM" id="Phobius"/>
    </source>
</evidence>
<sequence>MISIFCLIFLQLAKLAQENNLDLCQKSFYKLKTKKISGKCPKLTNFANVKGILIKIDENCFSDIKKVNSTCNIECQGDYVTMGKIECVAFNKDAIWDFSSVKCSSVCKTTPFVLNANKNSLKKCTNIPNNRYCEVKCDEKVFIGTFPLCRKGKWVNNKGFCGNRKIFTSEIFLFEFFNCLFVFSCVLTGVVSIVLVAVCKKSDNKHPLLSTRLDFILENESYQHEIFVVE</sequence>
<gene>
    <name evidence="3" type="ORF">MHBO_002653</name>
</gene>
<feature type="transmembrane region" description="Helical" evidence="1">
    <location>
        <begin position="171"/>
        <end position="198"/>
    </location>
</feature>
<keyword evidence="4" id="KW-1185">Reference proteome</keyword>
<protein>
    <submittedName>
        <fullName evidence="3">Uncharacterized protein</fullName>
    </submittedName>
</protein>
<proteinExistence type="predicted"/>
<keyword evidence="1" id="KW-1133">Transmembrane helix</keyword>
<feature type="chain" id="PRO_5045768374" evidence="2">
    <location>
        <begin position="19"/>
        <end position="230"/>
    </location>
</feature>
<comment type="caution">
    <text evidence="3">The sequence shown here is derived from an EMBL/GenBank/DDBJ whole genome shotgun (WGS) entry which is preliminary data.</text>
</comment>
<evidence type="ECO:0000256" key="2">
    <source>
        <dbReference type="SAM" id="SignalP"/>
    </source>
</evidence>
<keyword evidence="2" id="KW-0732">Signal</keyword>
<evidence type="ECO:0000313" key="3">
    <source>
        <dbReference type="EMBL" id="MES1921055.1"/>
    </source>
</evidence>
<keyword evidence="1" id="KW-0472">Membrane</keyword>
<accession>A0ABV2AN10</accession>
<organism evidence="3 4">
    <name type="scientific">Bonamia ostreae</name>
    <dbReference type="NCBI Taxonomy" id="126728"/>
    <lineage>
        <taxon>Eukaryota</taxon>
        <taxon>Sar</taxon>
        <taxon>Rhizaria</taxon>
        <taxon>Endomyxa</taxon>
        <taxon>Ascetosporea</taxon>
        <taxon>Haplosporida</taxon>
        <taxon>Bonamia</taxon>
    </lineage>
</organism>
<dbReference type="Proteomes" id="UP001439008">
    <property type="component" value="Unassembled WGS sequence"/>
</dbReference>
<keyword evidence="1" id="KW-0812">Transmembrane</keyword>
<feature type="signal peptide" evidence="2">
    <location>
        <begin position="1"/>
        <end position="18"/>
    </location>
</feature>
<name>A0ABV2AN10_9EUKA</name>